<keyword evidence="2" id="KW-1185">Reference proteome</keyword>
<dbReference type="EMBL" id="SOBT01000009">
    <property type="protein sequence ID" value="TDU28134.1"/>
    <property type="molecule type" value="Genomic_DNA"/>
</dbReference>
<organism evidence="1 2">
    <name type="scientific">Panacagrimonas perspica</name>
    <dbReference type="NCBI Taxonomy" id="381431"/>
    <lineage>
        <taxon>Bacteria</taxon>
        <taxon>Pseudomonadati</taxon>
        <taxon>Pseudomonadota</taxon>
        <taxon>Gammaproteobacteria</taxon>
        <taxon>Nevskiales</taxon>
        <taxon>Nevskiaceae</taxon>
        <taxon>Panacagrimonas</taxon>
    </lineage>
</organism>
<evidence type="ECO:0000313" key="1">
    <source>
        <dbReference type="EMBL" id="TDU28134.1"/>
    </source>
</evidence>
<accession>A0A4R7P314</accession>
<name>A0A4R7P314_9GAMM</name>
<dbReference type="AlphaFoldDB" id="A0A4R7P314"/>
<proteinExistence type="predicted"/>
<dbReference type="Proteomes" id="UP000295341">
    <property type="component" value="Unassembled WGS sequence"/>
</dbReference>
<sequence length="29" mass="3149">MNFTDLCITAVFALLLTALDEGGTALTWF</sequence>
<gene>
    <name evidence="1" type="ORF">DFR24_2499</name>
</gene>
<reference evidence="1 2" key="1">
    <citation type="submission" date="2019-03" db="EMBL/GenBank/DDBJ databases">
        <title>Genomic Encyclopedia of Type Strains, Phase IV (KMG-IV): sequencing the most valuable type-strain genomes for metagenomic binning, comparative biology and taxonomic classification.</title>
        <authorList>
            <person name="Goeker M."/>
        </authorList>
    </citation>
    <scope>NUCLEOTIDE SEQUENCE [LARGE SCALE GENOMIC DNA]</scope>
    <source>
        <strain evidence="1 2">DSM 26377</strain>
    </source>
</reference>
<protein>
    <submittedName>
        <fullName evidence="1">Uncharacterized protein</fullName>
    </submittedName>
</protein>
<evidence type="ECO:0000313" key="2">
    <source>
        <dbReference type="Proteomes" id="UP000295341"/>
    </source>
</evidence>
<comment type="caution">
    <text evidence="1">The sequence shown here is derived from an EMBL/GenBank/DDBJ whole genome shotgun (WGS) entry which is preliminary data.</text>
</comment>